<dbReference type="PANTHER" id="PTHR20863:SF76">
    <property type="entry name" value="CARRIER DOMAIN-CONTAINING PROTEIN"/>
    <property type="match status" value="1"/>
</dbReference>
<comment type="caution">
    <text evidence="4">The sequence shown here is derived from an EMBL/GenBank/DDBJ whole genome shotgun (WGS) entry which is preliminary data.</text>
</comment>
<evidence type="ECO:0000313" key="4">
    <source>
        <dbReference type="EMBL" id="OGY33430.1"/>
    </source>
</evidence>
<dbReference type="GO" id="GO:0000036">
    <property type="term" value="F:acyl carrier activity"/>
    <property type="evidence" value="ECO:0007669"/>
    <property type="project" value="TreeGrafter"/>
</dbReference>
<dbReference type="GO" id="GO:0009245">
    <property type="term" value="P:lipid A biosynthetic process"/>
    <property type="evidence" value="ECO:0007669"/>
    <property type="project" value="TreeGrafter"/>
</dbReference>
<dbReference type="GO" id="GO:0005829">
    <property type="term" value="C:cytosol"/>
    <property type="evidence" value="ECO:0007669"/>
    <property type="project" value="TreeGrafter"/>
</dbReference>
<dbReference type="Pfam" id="PF00550">
    <property type="entry name" value="PP-binding"/>
    <property type="match status" value="1"/>
</dbReference>
<dbReference type="InterPro" id="IPR009081">
    <property type="entry name" value="PP-bd_ACP"/>
</dbReference>
<proteinExistence type="predicted"/>
<dbReference type="InterPro" id="IPR036736">
    <property type="entry name" value="ACP-like_sf"/>
</dbReference>
<evidence type="ECO:0000256" key="1">
    <source>
        <dbReference type="ARBA" id="ARBA00022450"/>
    </source>
</evidence>
<dbReference type="GO" id="GO:0016020">
    <property type="term" value="C:membrane"/>
    <property type="evidence" value="ECO:0007669"/>
    <property type="project" value="GOC"/>
</dbReference>
<keyword evidence="2" id="KW-0597">Phosphoprotein</keyword>
<dbReference type="SUPFAM" id="SSF47336">
    <property type="entry name" value="ACP-like"/>
    <property type="match status" value="1"/>
</dbReference>
<dbReference type="Gene3D" id="1.10.1200.10">
    <property type="entry name" value="ACP-like"/>
    <property type="match status" value="1"/>
</dbReference>
<dbReference type="InterPro" id="IPR003231">
    <property type="entry name" value="ACP"/>
</dbReference>
<dbReference type="PANTHER" id="PTHR20863">
    <property type="entry name" value="ACYL CARRIER PROTEIN"/>
    <property type="match status" value="1"/>
</dbReference>
<gene>
    <name evidence="4" type="ORF">A3D99_04785</name>
</gene>
<name>A0A1G1X1J9_9BACT</name>
<reference evidence="4 5" key="1">
    <citation type="journal article" date="2016" name="Nat. Commun.">
        <title>Thousands of microbial genomes shed light on interconnected biogeochemical processes in an aquifer system.</title>
        <authorList>
            <person name="Anantharaman K."/>
            <person name="Brown C.T."/>
            <person name="Hug L.A."/>
            <person name="Sharon I."/>
            <person name="Castelle C.J."/>
            <person name="Probst A.J."/>
            <person name="Thomas B.C."/>
            <person name="Singh A."/>
            <person name="Wilkins M.J."/>
            <person name="Karaoz U."/>
            <person name="Brodie E.L."/>
            <person name="Williams K.H."/>
            <person name="Hubbard S.S."/>
            <person name="Banfield J.F."/>
        </authorList>
    </citation>
    <scope>NUCLEOTIDE SEQUENCE [LARGE SCALE GENOMIC DNA]</scope>
</reference>
<protein>
    <recommendedName>
        <fullName evidence="3">Carrier domain-containing protein</fullName>
    </recommendedName>
</protein>
<keyword evidence="1" id="KW-0596">Phosphopantetheine</keyword>
<dbReference type="PROSITE" id="PS50075">
    <property type="entry name" value="CARRIER"/>
    <property type="match status" value="1"/>
</dbReference>
<evidence type="ECO:0000259" key="3">
    <source>
        <dbReference type="PROSITE" id="PS50075"/>
    </source>
</evidence>
<dbReference type="EMBL" id="MHHR01000030">
    <property type="protein sequence ID" value="OGY33430.1"/>
    <property type="molecule type" value="Genomic_DNA"/>
</dbReference>
<organism evidence="4 5">
    <name type="scientific">Candidatus Andersenbacteria bacterium RIFCSPHIGHO2_12_FULL_45_11</name>
    <dbReference type="NCBI Taxonomy" id="1797281"/>
    <lineage>
        <taxon>Bacteria</taxon>
        <taxon>Candidatus Anderseniibacteriota</taxon>
    </lineage>
</organism>
<dbReference type="GO" id="GO:0000035">
    <property type="term" value="F:acyl binding"/>
    <property type="evidence" value="ECO:0007669"/>
    <property type="project" value="TreeGrafter"/>
</dbReference>
<sequence length="93" mass="10357">MDRQEVLKAVSSAVKESLSDEDLKLSESSQLTNDLGVDSGDYLDIICRLEQQFGIPQPQEKGVKRMLIATFRTVGDICEYVEQQLAGQQLTHA</sequence>
<evidence type="ECO:0000256" key="2">
    <source>
        <dbReference type="ARBA" id="ARBA00022553"/>
    </source>
</evidence>
<feature type="domain" description="Carrier" evidence="3">
    <location>
        <begin position="1"/>
        <end position="85"/>
    </location>
</feature>
<dbReference type="AlphaFoldDB" id="A0A1G1X1J9"/>
<dbReference type="Proteomes" id="UP000177528">
    <property type="component" value="Unassembled WGS sequence"/>
</dbReference>
<evidence type="ECO:0000313" key="5">
    <source>
        <dbReference type="Proteomes" id="UP000177528"/>
    </source>
</evidence>
<accession>A0A1G1X1J9</accession>